<evidence type="ECO:0000313" key="2">
    <source>
        <dbReference type="Proteomes" id="UP001189303"/>
    </source>
</evidence>
<keyword evidence="2" id="KW-1185">Reference proteome</keyword>
<gene>
    <name evidence="1" type="ORF">R38712_05108</name>
</gene>
<sequence length="520" mass="54811">MPPDFGAPVAANIQVPDPNKPLQTLSGLMGIQRQKQALQIGQQQLQVGEGDVQQAQQQMKERQTLQQMLASGKDPDGNPIKGSDGEIDPVAFGAAANKHMPLLGQGVQQSIIKTLSDRVQLNNQVRGLGQDYRNDISGIVRSGIGGQNPMQVADGLDAYAKQNPQAASAIMRAQSLLLHLNPNMPQAQRDQALQHLAMEFQPASTTAAQQAPQMGVTTGPGGGLQAYQTNPNSATPMGAVGPEVAQGIPLGQRQEVSSNPLTGGPTVITKNGQGVVQGITNAPTQGVYVPQPGDVQDLPVLSAERTAARSQFTGAGLQHTNNQIVLNNIDHVTATGTAGQGWRNLASIFGFKQGKEGWVDPNNPDAEPATDSATAYDLVGKGLERSALQAAQSMGPQTNAGLDAQIKANGSLGYTPAAIKEITKLNDSLTTGVQAYQPGLERAIAANPSAGVFAKRQFDQQWGANFDPNVFRYLNAIKSGDTAEQKTIETQLGGKGSKAFETMMQKARNLRQLSNTGSLQ</sequence>
<accession>A0ABN9I7E0</accession>
<evidence type="ECO:0000313" key="1">
    <source>
        <dbReference type="EMBL" id="CAJ0732840.1"/>
    </source>
</evidence>
<dbReference type="Proteomes" id="UP001189303">
    <property type="component" value="Unassembled WGS sequence"/>
</dbReference>
<comment type="caution">
    <text evidence="1">The sequence shown here is derived from an EMBL/GenBank/DDBJ whole genome shotgun (WGS) entry which is preliminary data.</text>
</comment>
<proteinExistence type="predicted"/>
<dbReference type="EMBL" id="CATWFT010000030">
    <property type="protein sequence ID" value="CAJ0732840.1"/>
    <property type="molecule type" value="Genomic_DNA"/>
</dbReference>
<organism evidence="1 2">
    <name type="scientific">Ralstonia pickettii</name>
    <name type="common">Burkholderia pickettii</name>
    <dbReference type="NCBI Taxonomy" id="329"/>
    <lineage>
        <taxon>Bacteria</taxon>
        <taxon>Pseudomonadati</taxon>
        <taxon>Pseudomonadota</taxon>
        <taxon>Betaproteobacteria</taxon>
        <taxon>Burkholderiales</taxon>
        <taxon>Burkholderiaceae</taxon>
        <taxon>Ralstonia</taxon>
    </lineage>
</organism>
<dbReference type="RefSeq" id="WP_015856151.1">
    <property type="nucleotide sequence ID" value="NZ_CATWFT010000030.1"/>
</dbReference>
<protein>
    <submittedName>
        <fullName evidence="1">Uncharacterized protein</fullName>
    </submittedName>
</protein>
<reference evidence="1 2" key="1">
    <citation type="submission" date="2023-07" db="EMBL/GenBank/DDBJ databases">
        <authorList>
            <person name="Peeters C."/>
        </authorList>
    </citation>
    <scope>NUCLEOTIDE SEQUENCE [LARGE SCALE GENOMIC DNA]</scope>
    <source>
        <strain evidence="1 2">R-38712</strain>
    </source>
</reference>
<name>A0ABN9I7E0_RALPI</name>